<protein>
    <submittedName>
        <fullName evidence="2">Uncharacterized protein</fullName>
    </submittedName>
</protein>
<dbReference type="EnsemblMetazoa" id="G32306.3">
    <property type="protein sequence ID" value="G32306.3:cds"/>
    <property type="gene ID" value="G32306"/>
</dbReference>
<feature type="transmembrane region" description="Helical" evidence="1">
    <location>
        <begin position="21"/>
        <end position="44"/>
    </location>
</feature>
<keyword evidence="1" id="KW-0812">Transmembrane</keyword>
<reference evidence="2" key="1">
    <citation type="submission" date="2022-08" db="UniProtKB">
        <authorList>
            <consortium name="EnsemblMetazoa"/>
        </authorList>
    </citation>
    <scope>IDENTIFICATION</scope>
    <source>
        <strain evidence="2">05x7-T-G4-1.051#20</strain>
    </source>
</reference>
<sequence length="241" mass="26806">GLSRLAEVRSREKKHKNMNKIQKIFASGGASLNFALLVVTNILWVSAVLLPSWFVFSIGTDKSVYTAGETHVGLFYVFHCGERGCSQSFTKTGSRIYDSVITDVLELQIESISMLLLCALSCVILLIPMKSTPKSTSTRFLTVCVILPVACILDIILIIRATLAYKEVSASFKEWETQFRFSLLKVEMKLPSSILLSGIGAVFAIMSWGLSIVLYRMSRRSHVQNMGDGIFMSNKRTSVYP</sequence>
<evidence type="ECO:0000313" key="2">
    <source>
        <dbReference type="EnsemblMetazoa" id="G32306.1:cds"/>
    </source>
</evidence>
<evidence type="ECO:0000313" key="3">
    <source>
        <dbReference type="Proteomes" id="UP000005408"/>
    </source>
</evidence>
<keyword evidence="3" id="KW-1185">Reference proteome</keyword>
<accession>A0A8W8MCA5</accession>
<dbReference type="Proteomes" id="UP000005408">
    <property type="component" value="Unassembled WGS sequence"/>
</dbReference>
<proteinExistence type="predicted"/>
<name>A0A8W8MCA5_MAGGI</name>
<keyword evidence="1" id="KW-0472">Membrane</keyword>
<feature type="transmembrane region" description="Helical" evidence="1">
    <location>
        <begin position="194"/>
        <end position="215"/>
    </location>
</feature>
<keyword evidence="1" id="KW-1133">Transmembrane helix</keyword>
<feature type="transmembrane region" description="Helical" evidence="1">
    <location>
        <begin position="107"/>
        <end position="128"/>
    </location>
</feature>
<dbReference type="AlphaFoldDB" id="A0A8W8MCA5"/>
<organism evidence="2 3">
    <name type="scientific">Magallana gigas</name>
    <name type="common">Pacific oyster</name>
    <name type="synonym">Crassostrea gigas</name>
    <dbReference type="NCBI Taxonomy" id="29159"/>
    <lineage>
        <taxon>Eukaryota</taxon>
        <taxon>Metazoa</taxon>
        <taxon>Spiralia</taxon>
        <taxon>Lophotrochozoa</taxon>
        <taxon>Mollusca</taxon>
        <taxon>Bivalvia</taxon>
        <taxon>Autobranchia</taxon>
        <taxon>Pteriomorphia</taxon>
        <taxon>Ostreida</taxon>
        <taxon>Ostreoidea</taxon>
        <taxon>Ostreidae</taxon>
        <taxon>Magallana</taxon>
    </lineage>
</organism>
<evidence type="ECO:0000256" key="1">
    <source>
        <dbReference type="SAM" id="Phobius"/>
    </source>
</evidence>
<dbReference type="EnsemblMetazoa" id="G32306.1">
    <property type="protein sequence ID" value="G32306.1:cds"/>
    <property type="gene ID" value="G32306"/>
</dbReference>
<feature type="transmembrane region" description="Helical" evidence="1">
    <location>
        <begin position="140"/>
        <end position="163"/>
    </location>
</feature>